<dbReference type="InterPro" id="IPR036942">
    <property type="entry name" value="Beta-barrel_TonB_sf"/>
</dbReference>
<evidence type="ECO:0000256" key="10">
    <source>
        <dbReference type="ARBA" id="ARBA00023077"/>
    </source>
</evidence>
<dbReference type="RefSeq" id="WP_119586621.1">
    <property type="nucleotide sequence ID" value="NZ_CAWODQ010000022.1"/>
</dbReference>
<evidence type="ECO:0000256" key="9">
    <source>
        <dbReference type="ARBA" id="ARBA00023065"/>
    </source>
</evidence>
<evidence type="ECO:0000313" key="21">
    <source>
        <dbReference type="Proteomes" id="UP000286576"/>
    </source>
</evidence>
<accession>A0A418NTI1</accession>
<keyword evidence="10 16" id="KW-0798">TonB box</keyword>
<dbReference type="CDD" id="cd01347">
    <property type="entry name" value="ligand_gated_channel"/>
    <property type="match status" value="1"/>
</dbReference>
<feature type="domain" description="TonB-dependent receptor-like beta-barrel" evidence="18">
    <location>
        <begin position="337"/>
        <end position="669"/>
    </location>
</feature>
<feature type="chain" id="PRO_5019453445" evidence="17">
    <location>
        <begin position="24"/>
        <end position="702"/>
    </location>
</feature>
<comment type="similarity">
    <text evidence="2 14 16">Belongs to the TonB-dependent receptor family.</text>
</comment>
<dbReference type="AlphaFoldDB" id="A0A418NTI1"/>
<keyword evidence="8" id="KW-0408">Iron</keyword>
<dbReference type="OrthoDB" id="9760333at2"/>
<dbReference type="InterPro" id="IPR010917">
    <property type="entry name" value="TonB_rcpt_CS"/>
</dbReference>
<dbReference type="GO" id="GO:0038023">
    <property type="term" value="F:signaling receptor activity"/>
    <property type="evidence" value="ECO:0007669"/>
    <property type="project" value="InterPro"/>
</dbReference>
<name>A0A418NTI1_9SPHN</name>
<dbReference type="EMBL" id="QXFL01000003">
    <property type="protein sequence ID" value="RIV86804.1"/>
    <property type="molecule type" value="Genomic_DNA"/>
</dbReference>
<evidence type="ECO:0000256" key="4">
    <source>
        <dbReference type="ARBA" id="ARBA00022452"/>
    </source>
</evidence>
<gene>
    <name evidence="20" type="ORF">D2V07_08950</name>
</gene>
<evidence type="ECO:0000256" key="12">
    <source>
        <dbReference type="ARBA" id="ARBA00023170"/>
    </source>
</evidence>
<protein>
    <submittedName>
        <fullName evidence="20">TonB-dependent receptor</fullName>
    </submittedName>
</protein>
<evidence type="ECO:0000259" key="18">
    <source>
        <dbReference type="Pfam" id="PF00593"/>
    </source>
</evidence>
<evidence type="ECO:0000256" key="16">
    <source>
        <dbReference type="RuleBase" id="RU003357"/>
    </source>
</evidence>
<evidence type="ECO:0000256" key="14">
    <source>
        <dbReference type="PROSITE-ProRule" id="PRU01360"/>
    </source>
</evidence>
<keyword evidence="5" id="KW-0410">Iron transport</keyword>
<keyword evidence="4 14" id="KW-1134">Transmembrane beta strand</keyword>
<evidence type="ECO:0000256" key="3">
    <source>
        <dbReference type="ARBA" id="ARBA00022448"/>
    </source>
</evidence>
<keyword evidence="6 14" id="KW-0812">Transmembrane</keyword>
<evidence type="ECO:0000256" key="11">
    <source>
        <dbReference type="ARBA" id="ARBA00023136"/>
    </source>
</evidence>
<keyword evidence="3 14" id="KW-0813">Transport</keyword>
<evidence type="ECO:0000256" key="15">
    <source>
        <dbReference type="PROSITE-ProRule" id="PRU10144"/>
    </source>
</evidence>
<evidence type="ECO:0000256" key="7">
    <source>
        <dbReference type="ARBA" id="ARBA00022729"/>
    </source>
</evidence>
<dbReference type="GO" id="GO:0009279">
    <property type="term" value="C:cell outer membrane"/>
    <property type="evidence" value="ECO:0007669"/>
    <property type="project" value="UniProtKB-SubCell"/>
</dbReference>
<comment type="caution">
    <text evidence="20">The sequence shown here is derived from an EMBL/GenBank/DDBJ whole genome shotgun (WGS) entry which is preliminary data.</text>
</comment>
<dbReference type="Proteomes" id="UP000286576">
    <property type="component" value="Unassembled WGS sequence"/>
</dbReference>
<evidence type="ECO:0000313" key="20">
    <source>
        <dbReference type="EMBL" id="RIV86804.1"/>
    </source>
</evidence>
<keyword evidence="13 14" id="KW-0998">Cell outer membrane</keyword>
<evidence type="ECO:0000256" key="17">
    <source>
        <dbReference type="SAM" id="SignalP"/>
    </source>
</evidence>
<organism evidence="20 21">
    <name type="scientific">Aurantiacibacter zhengii</name>
    <dbReference type="NCBI Taxonomy" id="2307003"/>
    <lineage>
        <taxon>Bacteria</taxon>
        <taxon>Pseudomonadati</taxon>
        <taxon>Pseudomonadota</taxon>
        <taxon>Alphaproteobacteria</taxon>
        <taxon>Sphingomonadales</taxon>
        <taxon>Erythrobacteraceae</taxon>
        <taxon>Aurantiacibacter</taxon>
    </lineage>
</organism>
<dbReference type="PROSITE" id="PS01156">
    <property type="entry name" value="TONB_DEPENDENT_REC_2"/>
    <property type="match status" value="1"/>
</dbReference>
<dbReference type="Pfam" id="PF00593">
    <property type="entry name" value="TonB_dep_Rec_b-barrel"/>
    <property type="match status" value="1"/>
</dbReference>
<evidence type="ECO:0000256" key="2">
    <source>
        <dbReference type="ARBA" id="ARBA00009810"/>
    </source>
</evidence>
<feature type="domain" description="TonB-dependent receptor plug" evidence="19">
    <location>
        <begin position="57"/>
        <end position="154"/>
    </location>
</feature>
<feature type="short sequence motif" description="TonB C-terminal box" evidence="15">
    <location>
        <begin position="685"/>
        <end position="702"/>
    </location>
</feature>
<evidence type="ECO:0000256" key="8">
    <source>
        <dbReference type="ARBA" id="ARBA00023004"/>
    </source>
</evidence>
<keyword evidence="7 17" id="KW-0732">Signal</keyword>
<dbReference type="NCBIfam" id="TIGR01783">
    <property type="entry name" value="TonB-siderophor"/>
    <property type="match status" value="1"/>
</dbReference>
<dbReference type="InterPro" id="IPR039426">
    <property type="entry name" value="TonB-dep_rcpt-like"/>
</dbReference>
<dbReference type="SUPFAM" id="SSF56935">
    <property type="entry name" value="Porins"/>
    <property type="match status" value="1"/>
</dbReference>
<evidence type="ECO:0000256" key="6">
    <source>
        <dbReference type="ARBA" id="ARBA00022692"/>
    </source>
</evidence>
<dbReference type="PANTHER" id="PTHR32552:SF82">
    <property type="entry name" value="FCUA PROTEIN"/>
    <property type="match status" value="1"/>
</dbReference>
<dbReference type="PROSITE" id="PS52016">
    <property type="entry name" value="TONB_DEPENDENT_REC_3"/>
    <property type="match status" value="1"/>
</dbReference>
<dbReference type="Gene3D" id="2.40.170.20">
    <property type="entry name" value="TonB-dependent receptor, beta-barrel domain"/>
    <property type="match status" value="1"/>
</dbReference>
<dbReference type="InterPro" id="IPR000531">
    <property type="entry name" value="Beta-barrel_TonB"/>
</dbReference>
<keyword evidence="12 20" id="KW-0675">Receptor</keyword>
<dbReference type="InterPro" id="IPR012910">
    <property type="entry name" value="Plug_dom"/>
</dbReference>
<keyword evidence="21" id="KW-1185">Reference proteome</keyword>
<evidence type="ECO:0000256" key="1">
    <source>
        <dbReference type="ARBA" id="ARBA00004571"/>
    </source>
</evidence>
<sequence>MRHTPTFLPAFVIAAVLASPALAQEDDDNAIIVTAQRNNATEVINGGNAGVLGDKPAEDLPFSIRSFDESLIYNQQPLTIGDVLDNDPTVRTTYGFGNAAEQFVIRGFALFGDDVGVNGLYGIAPRQLIAPELFEEVQVLNGASAFLNGAAPGGSGLGGSVNLQLKRAGNDDMARATANFVGDAHIGGSFDVSRRFGAGNEFGVRVNGAYRDGEVSVDREDRRTQVLGAAFDYDSGPLRAALDLAYQEVRVDSLRPKVTLAGFIPVVPDSDANYAQDYTYTELRDIFGTLSLEYDLASNVMLYAKAGARDGDEEGIYGGITVTDALTGDGTSGFHSFIPYEQSNEEVEAGIRAGFDLGSTTHEINIGGNAIWQEDRTAYDFFNAFATNLYDPVQVSPQPTAFVGGDLDDPFPITKRELTSLFLSDTIGFANDSILLTGGVRYQEIQVDSFSYFGGALATSYNEDRWTPAVGLVVQPTERLSFYANYIEALQQGPTAPVDVSLGNSGAVLAPRVSEQYEIGGKLALGPVFASIAAYRIERPGEGVTTEGGQQIFGYVGEERHEGIELTLNGEVAPGLRLITGLSLNDADFDTGLEVIGVPDVTFNANAEWDLPFLPGATFTGRVTHTGEQAADSAGALMLDSWTVVDLGARYVFAAGDNPVTLRLTVDNIFDEAYWASAFDVFNPALLQGAPRTVKASASISF</sequence>
<dbReference type="Pfam" id="PF07715">
    <property type="entry name" value="Plug"/>
    <property type="match status" value="1"/>
</dbReference>
<dbReference type="GO" id="GO:0015891">
    <property type="term" value="P:siderophore transport"/>
    <property type="evidence" value="ECO:0007669"/>
    <property type="project" value="InterPro"/>
</dbReference>
<proteinExistence type="inferred from homology"/>
<dbReference type="InterPro" id="IPR037066">
    <property type="entry name" value="Plug_dom_sf"/>
</dbReference>
<dbReference type="GO" id="GO:0015344">
    <property type="term" value="F:siderophore uptake transmembrane transporter activity"/>
    <property type="evidence" value="ECO:0007669"/>
    <property type="project" value="TreeGrafter"/>
</dbReference>
<reference evidence="20 21" key="1">
    <citation type="submission" date="2018-08" db="EMBL/GenBank/DDBJ databases">
        <title>Erythrobacter zhengii sp.nov., a bacterium isolated from deep-sea sediment.</title>
        <authorList>
            <person name="Fang C."/>
            <person name="Wu Y.-H."/>
            <person name="Sun C."/>
            <person name="Wang H."/>
            <person name="Cheng H."/>
            <person name="Meng F.-X."/>
            <person name="Wang C.-S."/>
            <person name="Xu X.-W."/>
        </authorList>
    </citation>
    <scope>NUCLEOTIDE SEQUENCE [LARGE SCALE GENOMIC DNA]</scope>
    <source>
        <strain evidence="20 21">V18</strain>
    </source>
</reference>
<dbReference type="InterPro" id="IPR010105">
    <property type="entry name" value="TonB_sidphr_rcpt"/>
</dbReference>
<dbReference type="Gene3D" id="2.170.130.10">
    <property type="entry name" value="TonB-dependent receptor, plug domain"/>
    <property type="match status" value="1"/>
</dbReference>
<evidence type="ECO:0000256" key="5">
    <source>
        <dbReference type="ARBA" id="ARBA00022496"/>
    </source>
</evidence>
<feature type="signal peptide" evidence="17">
    <location>
        <begin position="1"/>
        <end position="23"/>
    </location>
</feature>
<dbReference type="PANTHER" id="PTHR32552">
    <property type="entry name" value="FERRICHROME IRON RECEPTOR-RELATED"/>
    <property type="match status" value="1"/>
</dbReference>
<comment type="subcellular location">
    <subcellularLocation>
        <location evidence="1 14">Cell outer membrane</location>
        <topology evidence="1 14">Multi-pass membrane protein</topology>
    </subcellularLocation>
</comment>
<evidence type="ECO:0000256" key="13">
    <source>
        <dbReference type="ARBA" id="ARBA00023237"/>
    </source>
</evidence>
<keyword evidence="9" id="KW-0406">Ion transport</keyword>
<evidence type="ECO:0000259" key="19">
    <source>
        <dbReference type="Pfam" id="PF07715"/>
    </source>
</evidence>
<keyword evidence="11 14" id="KW-0472">Membrane</keyword>